<keyword evidence="6 9" id="KW-0694">RNA-binding</keyword>
<evidence type="ECO:0000256" key="5">
    <source>
        <dbReference type="ARBA" id="ARBA00022694"/>
    </source>
</evidence>
<evidence type="ECO:0000256" key="3">
    <source>
        <dbReference type="ARBA" id="ARBA00022679"/>
    </source>
</evidence>
<dbReference type="PANTHER" id="PTHR10631:SF3">
    <property type="entry name" value="TRNA (GUANINE(26)-N(2))-DIMETHYLTRANSFERASE"/>
    <property type="match status" value="1"/>
</dbReference>
<dbReference type="OrthoDB" id="6349953at2759"/>
<dbReference type="Gene3D" id="3.40.50.150">
    <property type="entry name" value="Vaccinia Virus protein VP39"/>
    <property type="match status" value="1"/>
</dbReference>
<dbReference type="GO" id="GO:0160104">
    <property type="term" value="F:tRNA (guanine(26)-N2)-dimethyltransferase activity"/>
    <property type="evidence" value="ECO:0007669"/>
    <property type="project" value="UniProtKB-UniRule"/>
</dbReference>
<evidence type="ECO:0000313" key="11">
    <source>
        <dbReference type="Proteomes" id="UP000092321"/>
    </source>
</evidence>
<comment type="catalytic activity">
    <reaction evidence="8 9">
        <text>guanosine(26) in tRNA + 2 S-adenosyl-L-methionine = N(2)-dimethylguanosine(26) in tRNA + 2 S-adenosyl-L-homocysteine + 2 H(+)</text>
        <dbReference type="Rhea" id="RHEA:43140"/>
        <dbReference type="Rhea" id="RHEA-COMP:10359"/>
        <dbReference type="Rhea" id="RHEA-COMP:10360"/>
        <dbReference type="ChEBI" id="CHEBI:15378"/>
        <dbReference type="ChEBI" id="CHEBI:57856"/>
        <dbReference type="ChEBI" id="CHEBI:59789"/>
        <dbReference type="ChEBI" id="CHEBI:74269"/>
        <dbReference type="ChEBI" id="CHEBI:74513"/>
        <dbReference type="EC" id="2.1.1.216"/>
    </reaction>
</comment>
<reference evidence="11" key="1">
    <citation type="journal article" date="2016" name="Proc. Natl. Acad. Sci. U.S.A.">
        <title>Comparative genomics of biotechnologically important yeasts.</title>
        <authorList>
            <person name="Riley R."/>
            <person name="Haridas S."/>
            <person name="Wolfe K.H."/>
            <person name="Lopes M.R."/>
            <person name="Hittinger C.T."/>
            <person name="Goeker M."/>
            <person name="Salamov A.A."/>
            <person name="Wisecaver J.H."/>
            <person name="Long T.M."/>
            <person name="Calvey C.H."/>
            <person name="Aerts A.L."/>
            <person name="Barry K.W."/>
            <person name="Choi C."/>
            <person name="Clum A."/>
            <person name="Coughlan A.Y."/>
            <person name="Deshpande S."/>
            <person name="Douglass A.P."/>
            <person name="Hanson S.J."/>
            <person name="Klenk H.-P."/>
            <person name="LaButti K.M."/>
            <person name="Lapidus A."/>
            <person name="Lindquist E.A."/>
            <person name="Lipzen A.M."/>
            <person name="Meier-Kolthoff J.P."/>
            <person name="Ohm R.A."/>
            <person name="Otillar R.P."/>
            <person name="Pangilinan J.L."/>
            <person name="Peng Y."/>
            <person name="Rokas A."/>
            <person name="Rosa C.A."/>
            <person name="Scheuner C."/>
            <person name="Sibirny A.A."/>
            <person name="Slot J.C."/>
            <person name="Stielow J.B."/>
            <person name="Sun H."/>
            <person name="Kurtzman C.P."/>
            <person name="Blackwell M."/>
            <person name="Grigoriev I.V."/>
            <person name="Jeffries T.W."/>
        </authorList>
    </citation>
    <scope>NUCLEOTIDE SEQUENCE [LARGE SCALE GENOMIC DNA]</scope>
    <source>
        <strain evidence="11">NRRL Y-1626</strain>
    </source>
</reference>
<evidence type="ECO:0000256" key="6">
    <source>
        <dbReference type="ARBA" id="ARBA00022884"/>
    </source>
</evidence>
<name>A0A1B7TEV6_9ASCO</name>
<evidence type="ECO:0000256" key="9">
    <source>
        <dbReference type="PROSITE-ProRule" id="PRU00958"/>
    </source>
</evidence>
<dbReference type="EMBL" id="LXPE01000010">
    <property type="protein sequence ID" value="OBA27261.1"/>
    <property type="molecule type" value="Genomic_DNA"/>
</dbReference>
<accession>A0A1B7TEV6</accession>
<keyword evidence="1 9" id="KW-0820">tRNA-binding</keyword>
<dbReference type="AlphaFoldDB" id="A0A1B7TEV6"/>
<dbReference type="PROSITE" id="PS51626">
    <property type="entry name" value="SAM_MT_TRM1"/>
    <property type="match status" value="1"/>
</dbReference>
<sequence>MADKTAPEQKIETVEFNETTYQKVTEGKATIIFPADGQRDVFYNPIQQFNRDITITAIKTWEQLYLNPSCNNKESDSNESIAKKTKKSFTIFEGLAATGLRSLRFAKELPQNLDKVVANDLSADAVKAIKLNTEFNDLVGKVVPMQGSCNISLLTSLTDNEINKYRGYDIVDLDPYGTAAPFIDSAIQGASDGGMLCVTCTDSQVLCGNTYPEKCFSLYGGVNMMNSVSTHESALRLLIMSLKQTAAKYGKYITPKLCLSIDYYIRVFVLVERAPLKVKNLITELGSVKVCNNGGCQAFFNQPFGERHERMSKKDKPYSKISTAKSIGIGENCPFCDKRLHVVGPMYLGQLHDKEFCDRILEINKQHQFDDETKGLYGTVKRIEGMVTVASAEIDSCFYFSPSLLSGVLKVTVPSLKTVINGLGSLGYSCSLTHAAKSCVKTNAPWDVIWFVMKKIGVMENPDFKPKLNDKMPGYKIWNDEKIGSTLTEEQLKKFDLKTNNEETIKYLKLQTTKIVKYQENPTNNWGPMSRPK</sequence>
<evidence type="ECO:0000256" key="4">
    <source>
        <dbReference type="ARBA" id="ARBA00022691"/>
    </source>
</evidence>
<comment type="caution">
    <text evidence="10">The sequence shown here is derived from an EMBL/GenBank/DDBJ whole genome shotgun (WGS) entry which is preliminary data.</text>
</comment>
<dbReference type="GO" id="GO:0002940">
    <property type="term" value="P:tRNA N2-guanine methylation"/>
    <property type="evidence" value="ECO:0007669"/>
    <property type="project" value="TreeGrafter"/>
</dbReference>
<evidence type="ECO:0000256" key="7">
    <source>
        <dbReference type="ARBA" id="ARBA00039099"/>
    </source>
</evidence>
<dbReference type="FunFam" id="3.40.50.150:FF:000051">
    <property type="entry name" value="tRNA (guanine(26)-N(2))-dimethyltransferase"/>
    <property type="match status" value="1"/>
</dbReference>
<evidence type="ECO:0000256" key="8">
    <source>
        <dbReference type="ARBA" id="ARBA00051897"/>
    </source>
</evidence>
<dbReference type="GO" id="GO:0000049">
    <property type="term" value="F:tRNA binding"/>
    <property type="evidence" value="ECO:0007669"/>
    <property type="project" value="UniProtKB-UniRule"/>
</dbReference>
<dbReference type="GO" id="GO:0005634">
    <property type="term" value="C:nucleus"/>
    <property type="evidence" value="ECO:0007669"/>
    <property type="project" value="TreeGrafter"/>
</dbReference>
<comment type="similarity">
    <text evidence="9">Belongs to the class I-like SAM-binding methyltransferase superfamily. Trm1 family.</text>
</comment>
<dbReference type="EC" id="2.1.1.216" evidence="7 9"/>
<dbReference type="InterPro" id="IPR042296">
    <property type="entry name" value="tRNA_met_Trm1_C"/>
</dbReference>
<dbReference type="NCBIfam" id="TIGR00308">
    <property type="entry name" value="TRM1"/>
    <property type="match status" value="1"/>
</dbReference>
<organism evidence="10 11">
    <name type="scientific">Hanseniaspora valbyensis NRRL Y-1626</name>
    <dbReference type="NCBI Taxonomy" id="766949"/>
    <lineage>
        <taxon>Eukaryota</taxon>
        <taxon>Fungi</taxon>
        <taxon>Dikarya</taxon>
        <taxon>Ascomycota</taxon>
        <taxon>Saccharomycotina</taxon>
        <taxon>Saccharomycetes</taxon>
        <taxon>Saccharomycodales</taxon>
        <taxon>Saccharomycodaceae</taxon>
        <taxon>Hanseniaspora</taxon>
    </lineage>
</organism>
<dbReference type="Gene3D" id="3.30.56.70">
    <property type="entry name" value="N2,N2-dimethylguanosine tRNA methyltransferase, C-terminal domain"/>
    <property type="match status" value="1"/>
</dbReference>
<keyword evidence="2 9" id="KW-0489">Methyltransferase</keyword>
<dbReference type="Pfam" id="PF02005">
    <property type="entry name" value="TRM"/>
    <property type="match status" value="1"/>
</dbReference>
<dbReference type="SUPFAM" id="SSF53335">
    <property type="entry name" value="S-adenosyl-L-methionine-dependent methyltransferases"/>
    <property type="match status" value="1"/>
</dbReference>
<keyword evidence="4 9" id="KW-0949">S-adenosyl-L-methionine</keyword>
<proteinExistence type="inferred from homology"/>
<dbReference type="Proteomes" id="UP000092321">
    <property type="component" value="Unassembled WGS sequence"/>
</dbReference>
<dbReference type="InterPro" id="IPR029063">
    <property type="entry name" value="SAM-dependent_MTases_sf"/>
</dbReference>
<protein>
    <recommendedName>
        <fullName evidence="7 9">tRNA (guanine(26)-N(2))-dimethyltransferase</fullName>
        <ecNumber evidence="7 9">2.1.1.216</ecNumber>
    </recommendedName>
</protein>
<evidence type="ECO:0000256" key="1">
    <source>
        <dbReference type="ARBA" id="ARBA00022555"/>
    </source>
</evidence>
<dbReference type="InterPro" id="IPR002905">
    <property type="entry name" value="Trm1"/>
</dbReference>
<gene>
    <name evidence="10" type="ORF">HANVADRAFT_39116</name>
</gene>
<dbReference type="PANTHER" id="PTHR10631">
    <property type="entry name" value="N 2 ,N 2 -DIMETHYLGUANOSINE TRNA METHYLTRANSFERASE"/>
    <property type="match status" value="1"/>
</dbReference>
<keyword evidence="3 9" id="KW-0808">Transferase</keyword>
<keyword evidence="11" id="KW-1185">Reference proteome</keyword>
<evidence type="ECO:0000256" key="2">
    <source>
        <dbReference type="ARBA" id="ARBA00022603"/>
    </source>
</evidence>
<keyword evidence="5 9" id="KW-0819">tRNA processing</keyword>
<dbReference type="FunFam" id="3.30.56.70:FF:000001">
    <property type="entry name" value="tRNA (guanine(26)-N(2))-dimethyltransferase"/>
    <property type="match status" value="1"/>
</dbReference>
<evidence type="ECO:0000313" key="10">
    <source>
        <dbReference type="EMBL" id="OBA27261.1"/>
    </source>
</evidence>